<dbReference type="Pfam" id="PF02517">
    <property type="entry name" value="Rce1-like"/>
    <property type="match status" value="1"/>
</dbReference>
<feature type="transmembrane region" description="Helical" evidence="1">
    <location>
        <begin position="201"/>
        <end position="220"/>
    </location>
</feature>
<feature type="transmembrane region" description="Helical" evidence="1">
    <location>
        <begin position="115"/>
        <end position="132"/>
    </location>
</feature>
<feature type="transmembrane region" description="Helical" evidence="1">
    <location>
        <begin position="171"/>
        <end position="189"/>
    </location>
</feature>
<feature type="domain" description="CAAX prenyl protease 2/Lysostaphin resistance protein A-like" evidence="2">
    <location>
        <begin position="117"/>
        <end position="210"/>
    </location>
</feature>
<evidence type="ECO:0000313" key="3">
    <source>
        <dbReference type="EMBL" id="MEY8772409.1"/>
    </source>
</evidence>
<feature type="transmembrane region" description="Helical" evidence="1">
    <location>
        <begin position="12"/>
        <end position="30"/>
    </location>
</feature>
<keyword evidence="1" id="KW-0812">Transmembrane</keyword>
<dbReference type="InterPro" id="IPR003675">
    <property type="entry name" value="Rce1/LyrA-like_dom"/>
</dbReference>
<accession>A0ABV4ECA5</accession>
<dbReference type="RefSeq" id="WP_301252273.1">
    <property type="nucleotide sequence ID" value="NZ_JBGFFX010000012.1"/>
</dbReference>
<keyword evidence="1" id="KW-0472">Membrane</keyword>
<feature type="transmembrane region" description="Helical" evidence="1">
    <location>
        <begin position="42"/>
        <end position="62"/>
    </location>
</feature>
<keyword evidence="1" id="KW-1133">Transmembrane helix</keyword>
<evidence type="ECO:0000259" key="2">
    <source>
        <dbReference type="Pfam" id="PF02517"/>
    </source>
</evidence>
<organism evidence="3 4">
    <name type="scientific">Erwinia aeris</name>
    <dbReference type="NCBI Taxonomy" id="3239803"/>
    <lineage>
        <taxon>Bacteria</taxon>
        <taxon>Pseudomonadati</taxon>
        <taxon>Pseudomonadota</taxon>
        <taxon>Gammaproteobacteria</taxon>
        <taxon>Enterobacterales</taxon>
        <taxon>Erwiniaceae</taxon>
        <taxon>Erwinia</taxon>
    </lineage>
</organism>
<reference evidence="3 4" key="1">
    <citation type="submission" date="2024-07" db="EMBL/GenBank/DDBJ databases">
        <authorList>
            <person name="Hebao G."/>
        </authorList>
    </citation>
    <scope>NUCLEOTIDE SEQUENCE [LARGE SCALE GENOMIC DNA]</scope>
    <source>
        <strain evidence="3 4">ACCC 02193</strain>
    </source>
</reference>
<feature type="transmembrane region" description="Helical" evidence="1">
    <location>
        <begin position="144"/>
        <end position="165"/>
    </location>
</feature>
<sequence>MNKETDKATEALLCTGICLIWYGITLLIGTPLLHPFLTENGILMPALCLLEFVVLVPLWRWYNRHYSGVPSGVLRLRPLLLFGLLLLALIFSQSFYLQPESWTATQLNGDEQIEAWRTLAFSLAVVILAPVAEEIVFRGFLLQALLTMVPGQRLACALLTSLIFAGLHTQYVHLQTLLALTALSLLLCLARFYSGGLKLPVALHMLNNFIGVAPWLWATFLR</sequence>
<evidence type="ECO:0000313" key="4">
    <source>
        <dbReference type="Proteomes" id="UP001565243"/>
    </source>
</evidence>
<dbReference type="InterPro" id="IPR052710">
    <property type="entry name" value="CAAX_protease"/>
</dbReference>
<protein>
    <submittedName>
        <fullName evidence="3">Lysostaphin resistance A-like protein</fullName>
    </submittedName>
</protein>
<dbReference type="PANTHER" id="PTHR36435">
    <property type="entry name" value="SLR1288 PROTEIN"/>
    <property type="match status" value="1"/>
</dbReference>
<dbReference type="EMBL" id="JBGFFX010000012">
    <property type="protein sequence ID" value="MEY8772409.1"/>
    <property type="molecule type" value="Genomic_DNA"/>
</dbReference>
<keyword evidence="4" id="KW-1185">Reference proteome</keyword>
<proteinExistence type="predicted"/>
<name>A0ABV4ECA5_9GAMM</name>
<evidence type="ECO:0000256" key="1">
    <source>
        <dbReference type="SAM" id="Phobius"/>
    </source>
</evidence>
<gene>
    <name evidence="3" type="ORF">AB6T85_18545</name>
</gene>
<dbReference type="PANTHER" id="PTHR36435:SF1">
    <property type="entry name" value="CAAX AMINO TERMINAL PROTEASE FAMILY PROTEIN"/>
    <property type="match status" value="1"/>
</dbReference>
<comment type="caution">
    <text evidence="3">The sequence shown here is derived from an EMBL/GenBank/DDBJ whole genome shotgun (WGS) entry which is preliminary data.</text>
</comment>
<dbReference type="Proteomes" id="UP001565243">
    <property type="component" value="Unassembled WGS sequence"/>
</dbReference>
<feature type="transmembrane region" description="Helical" evidence="1">
    <location>
        <begin position="74"/>
        <end position="95"/>
    </location>
</feature>